<protein>
    <submittedName>
        <fullName evidence="1">Uncharacterized protein</fullName>
    </submittedName>
</protein>
<organism evidence="1 2">
    <name type="scientific">Chitinophaga terrae</name>
    <name type="common">ex Kim and Jung 2007</name>
    <dbReference type="NCBI Taxonomy" id="408074"/>
    <lineage>
        <taxon>Bacteria</taxon>
        <taxon>Pseudomonadati</taxon>
        <taxon>Bacteroidota</taxon>
        <taxon>Chitinophagia</taxon>
        <taxon>Chitinophagales</taxon>
        <taxon>Chitinophagaceae</taxon>
        <taxon>Chitinophaga</taxon>
    </lineage>
</organism>
<evidence type="ECO:0000313" key="1">
    <source>
        <dbReference type="EMBL" id="SEB07980.1"/>
    </source>
</evidence>
<dbReference type="RefSeq" id="WP_089765679.1">
    <property type="nucleotide sequence ID" value="NZ_BKAT01000061.1"/>
</dbReference>
<gene>
    <name evidence="1" type="ORF">SAMN05660909_05246</name>
</gene>
<proteinExistence type="predicted"/>
<accession>A0A1H4GG39</accession>
<dbReference type="EMBL" id="FNRL01000038">
    <property type="protein sequence ID" value="SEB07980.1"/>
    <property type="molecule type" value="Genomic_DNA"/>
</dbReference>
<dbReference type="Proteomes" id="UP000199656">
    <property type="component" value="Unassembled WGS sequence"/>
</dbReference>
<reference evidence="2" key="1">
    <citation type="submission" date="2016-10" db="EMBL/GenBank/DDBJ databases">
        <authorList>
            <person name="Varghese N."/>
            <person name="Submissions S."/>
        </authorList>
    </citation>
    <scope>NUCLEOTIDE SEQUENCE [LARGE SCALE GENOMIC DNA]</scope>
    <source>
        <strain evidence="2">DSM 23920</strain>
    </source>
</reference>
<dbReference type="AlphaFoldDB" id="A0A1H4GG39"/>
<keyword evidence="2" id="KW-1185">Reference proteome</keyword>
<evidence type="ECO:0000313" key="2">
    <source>
        <dbReference type="Proteomes" id="UP000199656"/>
    </source>
</evidence>
<name>A0A1H4GG39_9BACT</name>
<sequence length="60" mass="6867">MGNVAKETKALYCTDYNNVNAAARWMESVTLTLGDPVFFYRKSADAIVDQQRAIYPKYKE</sequence>